<dbReference type="Gene3D" id="2.30.38.10">
    <property type="entry name" value="Luciferase, Domain 3"/>
    <property type="match status" value="1"/>
</dbReference>
<dbReference type="InterPro" id="IPR043502">
    <property type="entry name" value="DNA/RNA_pol_sf"/>
</dbReference>
<dbReference type="Pfam" id="PF07727">
    <property type="entry name" value="RVT_2"/>
    <property type="match status" value="1"/>
</dbReference>
<evidence type="ECO:0000313" key="4">
    <source>
        <dbReference type="EMBL" id="RVW90235.1"/>
    </source>
</evidence>
<dbReference type="Proteomes" id="UP000288805">
    <property type="component" value="Unassembled WGS sequence"/>
</dbReference>
<comment type="caution">
    <text evidence="4">The sequence shown here is derived from an EMBL/GenBank/DDBJ whole genome shotgun (WGS) entry which is preliminary data.</text>
</comment>
<feature type="region of interest" description="Disordered" evidence="1">
    <location>
        <begin position="16"/>
        <end position="38"/>
    </location>
</feature>
<evidence type="ECO:0000259" key="3">
    <source>
        <dbReference type="Pfam" id="PF07727"/>
    </source>
</evidence>
<dbReference type="AlphaFoldDB" id="A0A438I0K1"/>
<keyword evidence="4" id="KW-0436">Ligase</keyword>
<accession>A0A438I0K1</accession>
<feature type="domain" description="Reverse transcriptase Ty1/copia-type" evidence="3">
    <location>
        <begin position="122"/>
        <end position="342"/>
    </location>
</feature>
<dbReference type="Pfam" id="PF00501">
    <property type="entry name" value="AMP-binding"/>
    <property type="match status" value="1"/>
</dbReference>
<dbReference type="GO" id="GO:0016874">
    <property type="term" value="F:ligase activity"/>
    <property type="evidence" value="ECO:0007669"/>
    <property type="project" value="UniProtKB-KW"/>
</dbReference>
<reference evidence="4 5" key="1">
    <citation type="journal article" date="2018" name="PLoS Genet.">
        <title>Population sequencing reveals clonal diversity and ancestral inbreeding in the grapevine cultivar Chardonnay.</title>
        <authorList>
            <person name="Roach M.J."/>
            <person name="Johnson D.L."/>
            <person name="Bohlmann J."/>
            <person name="van Vuuren H.J."/>
            <person name="Jones S.J."/>
            <person name="Pretorius I.S."/>
            <person name="Schmidt S.A."/>
            <person name="Borneman A.R."/>
        </authorList>
    </citation>
    <scope>NUCLEOTIDE SEQUENCE [LARGE SCALE GENOMIC DNA]</scope>
    <source>
        <strain evidence="5">cv. Chardonnay</strain>
        <tissue evidence="4">Leaf</tissue>
    </source>
</reference>
<dbReference type="InterPro" id="IPR052987">
    <property type="entry name" value="Chloroplast_AMP-bd_Enzymes"/>
</dbReference>
<dbReference type="SUPFAM" id="SSF56672">
    <property type="entry name" value="DNA/RNA polymerases"/>
    <property type="match status" value="1"/>
</dbReference>
<gene>
    <name evidence="4" type="primary">AAE15_2</name>
    <name evidence="4" type="ORF">CK203_036789</name>
</gene>
<proteinExistence type="predicted"/>
<evidence type="ECO:0000259" key="2">
    <source>
        <dbReference type="Pfam" id="PF00501"/>
    </source>
</evidence>
<sequence length="619" mass="70662">MSTKLRVYTRRRFNSNTENNQVNLEHGQSLAPSSQNPGNLPMDSTPLLIFYLDIPIAIRKEVRNCTKYPIAKYLSYQRLSGKYRAFTSNISHLFIPRTIQEALGHLEWRSAIQEEMNALLKNRTWEIVDLPKEKKTMGCKWVFTIKCKPDGSIERYKVRLVAKGFTQTYGIDYQETFAPVAKINSIRILLSLTVHFNWPLHQLDVKNAFLNGDLEEEVFMDLPSGFEEKLEKKKVYRLKKSLYGLKQPPRAWFERFGKVIRFQGYVQSQVDHTMFYKHSREGKIVVLIVYVDDIILTSDDSLELERLKKALIREFEIKDLGPLRYFLSMEFARSKKVSMVSQFMHSPNQGHFDAVYKILRYLKGTPGKGLLYQNRGHLQVDVFTNADWAGSVIDRKSTSLYCTFVGGNLVTWWSKKQSVVARSSAKAEFRVVAHDICEVLWIKQLLEELKVASPLSMKGKFLQKSQKQYSYIASIFDWLWAKIIAAILWPVHMLGKKLIYSKIHSAIGISKAGVSGGGSLPSHVDRFFEAIDIKVQNGYGLTECSPVTAARRPTCNVLGSVGHPIRHTEIKIVDSETDELLPPGSKGIVKVKGPHVMKGYYKEVRSSSAPGLQYCSPSK</sequence>
<protein>
    <submittedName>
        <fullName evidence="4">Long-chain-fatty-acid--[acyl-carrier-protein] ligase AEE15, chloroplastic</fullName>
    </submittedName>
</protein>
<dbReference type="CDD" id="cd09272">
    <property type="entry name" value="RNase_HI_RT_Ty1"/>
    <property type="match status" value="1"/>
</dbReference>
<name>A0A438I0K1_VITVI</name>
<dbReference type="InterPro" id="IPR000873">
    <property type="entry name" value="AMP-dep_synth/lig_dom"/>
</dbReference>
<evidence type="ECO:0000256" key="1">
    <source>
        <dbReference type="SAM" id="MobiDB-lite"/>
    </source>
</evidence>
<dbReference type="SUPFAM" id="SSF56801">
    <property type="entry name" value="Acetyl-CoA synthetase-like"/>
    <property type="match status" value="1"/>
</dbReference>
<dbReference type="InterPro" id="IPR013103">
    <property type="entry name" value="RVT_2"/>
</dbReference>
<dbReference type="PANTHER" id="PTHR43813:SF1">
    <property type="entry name" value="ACYL-ACTIVATING ENZYME 16, CHLOROPLASTIC-RELATED"/>
    <property type="match status" value="1"/>
</dbReference>
<dbReference type="PANTHER" id="PTHR43813">
    <property type="entry name" value="ACYL-ACTIVATING ENZYME 16, CHLOROPLASTIC-RELATED"/>
    <property type="match status" value="1"/>
</dbReference>
<dbReference type="Gene3D" id="3.40.50.980">
    <property type="match status" value="1"/>
</dbReference>
<evidence type="ECO:0000313" key="5">
    <source>
        <dbReference type="Proteomes" id="UP000288805"/>
    </source>
</evidence>
<feature type="domain" description="AMP-dependent synthetase/ligase" evidence="2">
    <location>
        <begin position="511"/>
        <end position="601"/>
    </location>
</feature>
<organism evidence="4 5">
    <name type="scientific">Vitis vinifera</name>
    <name type="common">Grape</name>
    <dbReference type="NCBI Taxonomy" id="29760"/>
    <lineage>
        <taxon>Eukaryota</taxon>
        <taxon>Viridiplantae</taxon>
        <taxon>Streptophyta</taxon>
        <taxon>Embryophyta</taxon>
        <taxon>Tracheophyta</taxon>
        <taxon>Spermatophyta</taxon>
        <taxon>Magnoliopsida</taxon>
        <taxon>eudicotyledons</taxon>
        <taxon>Gunneridae</taxon>
        <taxon>Pentapetalae</taxon>
        <taxon>rosids</taxon>
        <taxon>Vitales</taxon>
        <taxon>Vitaceae</taxon>
        <taxon>Viteae</taxon>
        <taxon>Vitis</taxon>
    </lineage>
</organism>
<dbReference type="EMBL" id="QGNW01000156">
    <property type="protein sequence ID" value="RVW90235.1"/>
    <property type="molecule type" value="Genomic_DNA"/>
</dbReference>